<sequence>MRKSWAEGTDYRELLREHNNAPITGLNVSPAQILFSRQVKTPAAMSLAPLKPIVQEGIYEALLAKKKCRSGSKEKATEKLEELRLSMILAAVTIGENNLARQLAIVVGTSERTAVHEVDAYPWLRATPAGERDQGTARLINPRGWSDPRSACLQMLEQHLEHRSSQSSSVRVGSRQGFGKPSFNTTSPLHEPRWRSSGETKAVSENALVDQKESETLLDAEDYLIPKEGTPAATDEHRYEVSATVHREQVQATAMENIHIVVNQPEKLLTFCGEATEKVTDFLEHAISEVNGWNDQEKCRRIKIHVKGAVKHAIENLLFREIPCPRWSVDRVSAAATLCSCRGCLHQENRGIVAGTSERRAVHKVDACPWLRATPRRRA</sequence>
<reference evidence="2 3" key="1">
    <citation type="submission" date="2023-02" db="EMBL/GenBank/DDBJ databases">
        <title>LHISI_Scaffold_Assembly.</title>
        <authorList>
            <person name="Stuart O.P."/>
            <person name="Cleave R."/>
            <person name="Magrath M.J.L."/>
            <person name="Mikheyev A.S."/>
        </authorList>
    </citation>
    <scope>NUCLEOTIDE SEQUENCE [LARGE SCALE GENOMIC DNA]</scope>
    <source>
        <strain evidence="2">Daus_M_001</strain>
        <tissue evidence="2">Leg muscle</tissue>
    </source>
</reference>
<evidence type="ECO:0000256" key="1">
    <source>
        <dbReference type="SAM" id="MobiDB-lite"/>
    </source>
</evidence>
<comment type="caution">
    <text evidence="2">The sequence shown here is derived from an EMBL/GenBank/DDBJ whole genome shotgun (WGS) entry which is preliminary data.</text>
</comment>
<gene>
    <name evidence="2" type="ORF">PR048_012622</name>
</gene>
<evidence type="ECO:0000313" key="2">
    <source>
        <dbReference type="EMBL" id="KAJ8886411.1"/>
    </source>
</evidence>
<dbReference type="EMBL" id="JARBHB010000004">
    <property type="protein sequence ID" value="KAJ8886411.1"/>
    <property type="molecule type" value="Genomic_DNA"/>
</dbReference>
<proteinExistence type="predicted"/>
<feature type="compositionally biased region" description="Low complexity" evidence="1">
    <location>
        <begin position="165"/>
        <end position="177"/>
    </location>
</feature>
<organism evidence="2 3">
    <name type="scientific">Dryococelus australis</name>
    <dbReference type="NCBI Taxonomy" id="614101"/>
    <lineage>
        <taxon>Eukaryota</taxon>
        <taxon>Metazoa</taxon>
        <taxon>Ecdysozoa</taxon>
        <taxon>Arthropoda</taxon>
        <taxon>Hexapoda</taxon>
        <taxon>Insecta</taxon>
        <taxon>Pterygota</taxon>
        <taxon>Neoptera</taxon>
        <taxon>Polyneoptera</taxon>
        <taxon>Phasmatodea</taxon>
        <taxon>Verophasmatodea</taxon>
        <taxon>Anareolatae</taxon>
        <taxon>Phasmatidae</taxon>
        <taxon>Eurycanthinae</taxon>
        <taxon>Dryococelus</taxon>
    </lineage>
</organism>
<feature type="region of interest" description="Disordered" evidence="1">
    <location>
        <begin position="163"/>
        <end position="206"/>
    </location>
</feature>
<accession>A0ABQ9HPW9</accession>
<evidence type="ECO:0000313" key="3">
    <source>
        <dbReference type="Proteomes" id="UP001159363"/>
    </source>
</evidence>
<evidence type="ECO:0008006" key="4">
    <source>
        <dbReference type="Google" id="ProtNLM"/>
    </source>
</evidence>
<name>A0ABQ9HPW9_9NEOP</name>
<dbReference type="Proteomes" id="UP001159363">
    <property type="component" value="Chromosome X"/>
</dbReference>
<keyword evidence="3" id="KW-1185">Reference proteome</keyword>
<protein>
    <recommendedName>
        <fullName evidence="4">Transposase</fullName>
    </recommendedName>
</protein>